<dbReference type="Pfam" id="PF10536">
    <property type="entry name" value="PMD"/>
    <property type="match status" value="1"/>
</dbReference>
<keyword evidence="4" id="KW-1185">Reference proteome</keyword>
<dbReference type="PANTHER" id="PTHR46033:SF8">
    <property type="entry name" value="PROTEIN MAINTENANCE OF MERISTEMS-LIKE"/>
    <property type="match status" value="1"/>
</dbReference>
<comment type="caution">
    <text evidence="3">The sequence shown here is derived from an EMBL/GenBank/DDBJ whole genome shotgun (WGS) entry which is preliminary data.</text>
</comment>
<dbReference type="Proteomes" id="UP000289738">
    <property type="component" value="Chromosome B03"/>
</dbReference>
<dbReference type="AlphaFoldDB" id="A0A445A376"/>
<dbReference type="InterPro" id="IPR044824">
    <property type="entry name" value="MAIN-like"/>
</dbReference>
<reference evidence="3 4" key="1">
    <citation type="submission" date="2019-01" db="EMBL/GenBank/DDBJ databases">
        <title>Sequencing of cultivated peanut Arachis hypogaea provides insights into genome evolution and oil improvement.</title>
        <authorList>
            <person name="Chen X."/>
        </authorList>
    </citation>
    <scope>NUCLEOTIDE SEQUENCE [LARGE SCALE GENOMIC DNA]</scope>
    <source>
        <strain evidence="4">cv. Fuhuasheng</strain>
        <tissue evidence="3">Leaves</tissue>
    </source>
</reference>
<dbReference type="PANTHER" id="PTHR46033">
    <property type="entry name" value="PROTEIN MAIN-LIKE 2"/>
    <property type="match status" value="1"/>
</dbReference>
<feature type="region of interest" description="Disordered" evidence="1">
    <location>
        <begin position="355"/>
        <end position="450"/>
    </location>
</feature>
<name>A0A445A376_ARAHY</name>
<sequence length="489" mass="55752">MIIELILAECLHHFGVAPRKTDCRGSFIKLTWIKGLKDCIVLTDDIQIQRYVKCHIMLLFGDKSGAAFSWGSACLAHLNRSLCRATCVDCKEMDGPLTLFLTWVWICLLFLASISDNPQVFPIANRWRNWERGNYAYRYHTLAHYRRLLDDLQEGHAYSIDHIKPDMISVDIRQHSVVWSATVPLISFDRFRRQVGLIQDIPNQEQDLDASHGKYQGTFGAHLQISDLVFQENSEGPHNQEDQQQEPPTLPLPPPPVQQKVQYVTPYVLHTHPSDYFTQSVLLHQQYWSGPQVDVGEQASFSKLLGFMAPGPGYLHSDSIPQVRTTSENSGDRMFVDWSRSVDATRGIIQSGNTRRIPMSLIQESNKSVDDETDDYLVDHPDSDGDEDEDENEDEDEEDDNDVDDEPAGQDDEDHGDDPTPSTATSEKGKGYNLRTDPPRRSTNRYTPSAFNRVVKKCKKLYKDHRMSSVPTHTPYSLHLYGWYNPSSP</sequence>
<evidence type="ECO:0000259" key="2">
    <source>
        <dbReference type="Pfam" id="PF10536"/>
    </source>
</evidence>
<gene>
    <name evidence="3" type="ORF">Ahy_B03g066125</name>
</gene>
<dbReference type="EMBL" id="SDMP01000013">
    <property type="protein sequence ID" value="RYR20901.1"/>
    <property type="molecule type" value="Genomic_DNA"/>
</dbReference>
<evidence type="ECO:0000313" key="3">
    <source>
        <dbReference type="EMBL" id="RYR20901.1"/>
    </source>
</evidence>
<feature type="region of interest" description="Disordered" evidence="1">
    <location>
        <begin position="234"/>
        <end position="257"/>
    </location>
</feature>
<feature type="domain" description="Aminotransferase-like plant mobile" evidence="2">
    <location>
        <begin position="63"/>
        <end position="205"/>
    </location>
</feature>
<proteinExistence type="predicted"/>
<feature type="compositionally biased region" description="Pro residues" evidence="1">
    <location>
        <begin position="248"/>
        <end position="257"/>
    </location>
</feature>
<feature type="compositionally biased region" description="Acidic residues" evidence="1">
    <location>
        <begin position="384"/>
        <end position="416"/>
    </location>
</feature>
<accession>A0A445A376</accession>
<dbReference type="InterPro" id="IPR019557">
    <property type="entry name" value="AminoTfrase-like_pln_mobile"/>
</dbReference>
<feature type="region of interest" description="Disordered" evidence="1">
    <location>
        <begin position="465"/>
        <end position="489"/>
    </location>
</feature>
<protein>
    <recommendedName>
        <fullName evidence="2">Aminotransferase-like plant mobile domain-containing protein</fullName>
    </recommendedName>
</protein>
<organism evidence="3 4">
    <name type="scientific">Arachis hypogaea</name>
    <name type="common">Peanut</name>
    <dbReference type="NCBI Taxonomy" id="3818"/>
    <lineage>
        <taxon>Eukaryota</taxon>
        <taxon>Viridiplantae</taxon>
        <taxon>Streptophyta</taxon>
        <taxon>Embryophyta</taxon>
        <taxon>Tracheophyta</taxon>
        <taxon>Spermatophyta</taxon>
        <taxon>Magnoliopsida</taxon>
        <taxon>eudicotyledons</taxon>
        <taxon>Gunneridae</taxon>
        <taxon>Pentapetalae</taxon>
        <taxon>rosids</taxon>
        <taxon>fabids</taxon>
        <taxon>Fabales</taxon>
        <taxon>Fabaceae</taxon>
        <taxon>Papilionoideae</taxon>
        <taxon>50 kb inversion clade</taxon>
        <taxon>dalbergioids sensu lato</taxon>
        <taxon>Dalbergieae</taxon>
        <taxon>Pterocarpus clade</taxon>
        <taxon>Arachis</taxon>
    </lineage>
</organism>
<evidence type="ECO:0000256" key="1">
    <source>
        <dbReference type="SAM" id="MobiDB-lite"/>
    </source>
</evidence>
<evidence type="ECO:0000313" key="4">
    <source>
        <dbReference type="Proteomes" id="UP000289738"/>
    </source>
</evidence>
<dbReference type="GO" id="GO:0010073">
    <property type="term" value="P:meristem maintenance"/>
    <property type="evidence" value="ECO:0007669"/>
    <property type="project" value="InterPro"/>
</dbReference>